<dbReference type="RefSeq" id="WP_340339900.1">
    <property type="nucleotide sequence ID" value="NZ_JBBKZS010000041.1"/>
</dbReference>
<evidence type="ECO:0000256" key="2">
    <source>
        <dbReference type="SAM" id="Phobius"/>
    </source>
</evidence>
<protein>
    <submittedName>
        <fullName evidence="3">Uncharacterized protein</fullName>
    </submittedName>
</protein>
<keyword evidence="4" id="KW-1185">Reference proteome</keyword>
<organism evidence="3 4">
    <name type="scientific">Variovorax robiniae</name>
    <dbReference type="NCBI Taxonomy" id="1836199"/>
    <lineage>
        <taxon>Bacteria</taxon>
        <taxon>Pseudomonadati</taxon>
        <taxon>Pseudomonadota</taxon>
        <taxon>Betaproteobacteria</taxon>
        <taxon>Burkholderiales</taxon>
        <taxon>Comamonadaceae</taxon>
        <taxon>Variovorax</taxon>
    </lineage>
</organism>
<evidence type="ECO:0000313" key="4">
    <source>
        <dbReference type="Proteomes" id="UP001367030"/>
    </source>
</evidence>
<accession>A0ABU8XME7</accession>
<sequence length="244" mass="26301">MKTVEGGGEPVARARGVEDPADPANDRDAEVTLNVAGPGVAASIIRLTNAVSMRLEEDAKASSASGSRAQAAARRQEYDYFSARVSHAEEQIHGRMTWLLQFNGLLFVALAFLKASPAGDSRNADIVAPWVVEFLLGALPLAGLGITLSGWLGIRGAIRQLKDLGRQYAQDLQRIAHESRWPTPFGDARAHWYGTTPAQLALALLCSLWLWLLAHRLWPGGIETYSSLLLHALGALPARIFGGT</sequence>
<gene>
    <name evidence="3" type="ORF">WKW79_35330</name>
</gene>
<keyword evidence="2" id="KW-0812">Transmembrane</keyword>
<evidence type="ECO:0000256" key="1">
    <source>
        <dbReference type="SAM" id="MobiDB-lite"/>
    </source>
</evidence>
<comment type="caution">
    <text evidence="3">The sequence shown here is derived from an EMBL/GenBank/DDBJ whole genome shotgun (WGS) entry which is preliminary data.</text>
</comment>
<proteinExistence type="predicted"/>
<dbReference type="Proteomes" id="UP001367030">
    <property type="component" value="Unassembled WGS sequence"/>
</dbReference>
<keyword evidence="2" id="KW-0472">Membrane</keyword>
<feature type="region of interest" description="Disordered" evidence="1">
    <location>
        <begin position="1"/>
        <end position="28"/>
    </location>
</feature>
<feature type="transmembrane region" description="Helical" evidence="2">
    <location>
        <begin position="134"/>
        <end position="154"/>
    </location>
</feature>
<dbReference type="EMBL" id="JBBKZS010000041">
    <property type="protein sequence ID" value="MEJ8859867.1"/>
    <property type="molecule type" value="Genomic_DNA"/>
</dbReference>
<feature type="transmembrane region" description="Helical" evidence="2">
    <location>
        <begin position="96"/>
        <end position="114"/>
    </location>
</feature>
<keyword evidence="2" id="KW-1133">Transmembrane helix</keyword>
<name>A0ABU8XME7_9BURK</name>
<feature type="transmembrane region" description="Helical" evidence="2">
    <location>
        <begin position="200"/>
        <end position="218"/>
    </location>
</feature>
<reference evidence="3 4" key="1">
    <citation type="submission" date="2024-03" db="EMBL/GenBank/DDBJ databases">
        <title>Novel species of the genus Variovorax.</title>
        <authorList>
            <person name="Liu Q."/>
            <person name="Xin Y.-H."/>
        </authorList>
    </citation>
    <scope>NUCLEOTIDE SEQUENCE [LARGE SCALE GENOMIC DNA]</scope>
    <source>
        <strain evidence="3 4">KACC 18901</strain>
    </source>
</reference>
<evidence type="ECO:0000313" key="3">
    <source>
        <dbReference type="EMBL" id="MEJ8859867.1"/>
    </source>
</evidence>